<protein>
    <submittedName>
        <fullName evidence="1">Uncharacterized protein</fullName>
    </submittedName>
</protein>
<sequence>MFPYFFSQLGIIQYENPFLLFGDFHPSIFTNLLRSLLNNDEDEVTKKKKKSADYPLLEEMECGLRLILPGIMNRYKILKSGFIDKVEWMISKCILMEIISATDVYQSALYLEGLTQFFLGFNDVELVKEFEQCKIQLTVIVR</sequence>
<dbReference type="EMBL" id="JAJJMB010008625">
    <property type="protein sequence ID" value="KAI3921672.1"/>
    <property type="molecule type" value="Genomic_DNA"/>
</dbReference>
<gene>
    <name evidence="1" type="ORF">MKW98_021834</name>
</gene>
<keyword evidence="2" id="KW-1185">Reference proteome</keyword>
<organism evidence="1 2">
    <name type="scientific">Papaver atlanticum</name>
    <dbReference type="NCBI Taxonomy" id="357466"/>
    <lineage>
        <taxon>Eukaryota</taxon>
        <taxon>Viridiplantae</taxon>
        <taxon>Streptophyta</taxon>
        <taxon>Embryophyta</taxon>
        <taxon>Tracheophyta</taxon>
        <taxon>Spermatophyta</taxon>
        <taxon>Magnoliopsida</taxon>
        <taxon>Ranunculales</taxon>
        <taxon>Papaveraceae</taxon>
        <taxon>Papaveroideae</taxon>
        <taxon>Papaver</taxon>
    </lineage>
</organism>
<evidence type="ECO:0000313" key="1">
    <source>
        <dbReference type="EMBL" id="KAI3921672.1"/>
    </source>
</evidence>
<accession>A0AAD4XKP8</accession>
<reference evidence="1" key="1">
    <citation type="submission" date="2022-04" db="EMBL/GenBank/DDBJ databases">
        <title>A functionally conserved STORR gene fusion in Papaver species that diverged 16.8 million years ago.</title>
        <authorList>
            <person name="Catania T."/>
        </authorList>
    </citation>
    <scope>NUCLEOTIDE SEQUENCE</scope>
    <source>
        <strain evidence="1">S-188037</strain>
    </source>
</reference>
<evidence type="ECO:0000313" key="2">
    <source>
        <dbReference type="Proteomes" id="UP001202328"/>
    </source>
</evidence>
<comment type="caution">
    <text evidence="1">The sequence shown here is derived from an EMBL/GenBank/DDBJ whole genome shotgun (WGS) entry which is preliminary data.</text>
</comment>
<proteinExistence type="predicted"/>
<dbReference type="Proteomes" id="UP001202328">
    <property type="component" value="Unassembled WGS sequence"/>
</dbReference>
<dbReference type="AlphaFoldDB" id="A0AAD4XKP8"/>
<name>A0AAD4XKP8_9MAGN</name>